<evidence type="ECO:0000313" key="1">
    <source>
        <dbReference type="EMBL" id="CAH6259040.1"/>
    </source>
</evidence>
<dbReference type="EMBL" id="OW969750">
    <property type="protein sequence ID" value="CAH6259040.1"/>
    <property type="molecule type" value="Genomic_DNA"/>
</dbReference>
<name>A0A9P0YDP4_KLEVA</name>
<evidence type="ECO:0000313" key="2">
    <source>
        <dbReference type="Proteomes" id="UP000789617"/>
    </source>
</evidence>
<reference evidence="1" key="1">
    <citation type="submission" date="2022-05" db="EMBL/GenBank/DDBJ databases">
        <authorList>
            <person name="Alioto T."/>
            <person name="Alioto T."/>
            <person name="Gomez Garrido J."/>
        </authorList>
    </citation>
    <scope>NUCLEOTIDE SEQUENCE</scope>
    <source>
        <strain evidence="1">0</strain>
        <plasmid evidence="1">P1</plasmid>
    </source>
</reference>
<dbReference type="AlphaFoldDB" id="A0A9P0YDP4"/>
<gene>
    <name evidence="1" type="ORF">AN2335V1_4957</name>
</gene>
<keyword evidence="1" id="KW-0614">Plasmid</keyword>
<sequence length="61" mass="7122">MLSVKHQQTHLIQNWGLETAPRPTPNKTISSKYLNAGLRWPNLRVRREPGFRPNMMLLMPV</sequence>
<proteinExistence type="predicted"/>
<accession>A0A9P0YDP4</accession>
<geneLocation type="plasmid" evidence="1 2">
    <name>P1</name>
</geneLocation>
<organism evidence="1 2">
    <name type="scientific">Klebsiella variicola</name>
    <dbReference type="NCBI Taxonomy" id="244366"/>
    <lineage>
        <taxon>Bacteria</taxon>
        <taxon>Pseudomonadati</taxon>
        <taxon>Pseudomonadota</taxon>
        <taxon>Gammaproteobacteria</taxon>
        <taxon>Enterobacterales</taxon>
        <taxon>Enterobacteriaceae</taxon>
        <taxon>Klebsiella/Raoultella group</taxon>
        <taxon>Klebsiella</taxon>
        <taxon>Klebsiella pneumoniae complex</taxon>
    </lineage>
</organism>
<dbReference type="Proteomes" id="UP000789617">
    <property type="component" value="Plasmid P1"/>
</dbReference>
<keyword evidence="2" id="KW-1185">Reference proteome</keyword>
<protein>
    <submittedName>
        <fullName evidence="1">Uncharacterized protein</fullName>
    </submittedName>
</protein>